<name>A0ABP7LJY5_9GAMM</name>
<dbReference type="InterPro" id="IPR000182">
    <property type="entry name" value="GNAT_dom"/>
</dbReference>
<dbReference type="SUPFAM" id="SSF55729">
    <property type="entry name" value="Acyl-CoA N-acyltransferases (Nat)"/>
    <property type="match status" value="1"/>
</dbReference>
<comment type="caution">
    <text evidence="2">The sequence shown here is derived from an EMBL/GenBank/DDBJ whole genome shotgun (WGS) entry which is preliminary data.</text>
</comment>
<sequence>MVQVCETERLVLRRLSLDDVPALTEILSDPEVMKHSVNGVCDEAATESVNIVAIPEFKQ</sequence>
<evidence type="ECO:0000259" key="1">
    <source>
        <dbReference type="Pfam" id="PF13302"/>
    </source>
</evidence>
<reference evidence="3" key="1">
    <citation type="journal article" date="2019" name="Int. J. Syst. Evol. Microbiol.">
        <title>The Global Catalogue of Microorganisms (GCM) 10K type strain sequencing project: providing services to taxonomists for standard genome sequencing and annotation.</title>
        <authorList>
            <consortium name="The Broad Institute Genomics Platform"/>
            <consortium name="The Broad Institute Genome Sequencing Center for Infectious Disease"/>
            <person name="Wu L."/>
            <person name="Ma J."/>
        </authorList>
    </citation>
    <scope>NUCLEOTIDE SEQUENCE [LARGE SCALE GENOMIC DNA]</scope>
    <source>
        <strain evidence="3">JCM 16914</strain>
    </source>
</reference>
<proteinExistence type="predicted"/>
<feature type="domain" description="N-acetyltransferase" evidence="1">
    <location>
        <begin position="9"/>
        <end position="46"/>
    </location>
</feature>
<dbReference type="Gene3D" id="3.40.630.30">
    <property type="match status" value="1"/>
</dbReference>
<gene>
    <name evidence="2" type="ORF">GCM10022228_11210</name>
</gene>
<protein>
    <recommendedName>
        <fullName evidence="1">N-acetyltransferase domain-containing protein</fullName>
    </recommendedName>
</protein>
<accession>A0ABP7LJY5</accession>
<organism evidence="2 3">
    <name type="scientific">Halomonas cibimaris</name>
    <dbReference type="NCBI Taxonomy" id="657012"/>
    <lineage>
        <taxon>Bacteria</taxon>
        <taxon>Pseudomonadati</taxon>
        <taxon>Pseudomonadota</taxon>
        <taxon>Gammaproteobacteria</taxon>
        <taxon>Oceanospirillales</taxon>
        <taxon>Halomonadaceae</taxon>
        <taxon>Halomonas</taxon>
    </lineage>
</organism>
<evidence type="ECO:0000313" key="2">
    <source>
        <dbReference type="EMBL" id="GAA3902574.1"/>
    </source>
</evidence>
<dbReference type="Pfam" id="PF13302">
    <property type="entry name" value="Acetyltransf_3"/>
    <property type="match status" value="1"/>
</dbReference>
<dbReference type="InterPro" id="IPR016181">
    <property type="entry name" value="Acyl_CoA_acyltransferase"/>
</dbReference>
<dbReference type="Proteomes" id="UP001500133">
    <property type="component" value="Unassembled WGS sequence"/>
</dbReference>
<dbReference type="EMBL" id="BAAAZT010000049">
    <property type="protein sequence ID" value="GAA3902574.1"/>
    <property type="molecule type" value="Genomic_DNA"/>
</dbReference>
<evidence type="ECO:0000313" key="3">
    <source>
        <dbReference type="Proteomes" id="UP001500133"/>
    </source>
</evidence>
<keyword evidence="3" id="KW-1185">Reference proteome</keyword>